<evidence type="ECO:0000313" key="5">
    <source>
        <dbReference type="Proteomes" id="UP001174209"/>
    </source>
</evidence>
<keyword evidence="2" id="KW-0812">Transmembrane</keyword>
<keyword evidence="5" id="KW-1185">Reference proteome</keyword>
<evidence type="ECO:0000313" key="4">
    <source>
        <dbReference type="EMBL" id="MDN4609560.1"/>
    </source>
</evidence>
<accession>A0ABT8JWL0</accession>
<comment type="caution">
    <text evidence="4">The sequence shown here is derived from an EMBL/GenBank/DDBJ whole genome shotgun (WGS) entry which is preliminary data.</text>
</comment>
<evidence type="ECO:0000256" key="2">
    <source>
        <dbReference type="SAM" id="Phobius"/>
    </source>
</evidence>
<dbReference type="RefSeq" id="WP_301224245.1">
    <property type="nucleotide sequence ID" value="NZ_JAROCG010000001.1"/>
</dbReference>
<protein>
    <submittedName>
        <fullName evidence="4">SGNH/GDSL hydrolase family protein</fullName>
    </submittedName>
</protein>
<dbReference type="Gene3D" id="3.40.50.1110">
    <property type="entry name" value="SGNH hydrolase"/>
    <property type="match status" value="1"/>
</dbReference>
<feature type="transmembrane region" description="Helical" evidence="2">
    <location>
        <begin position="21"/>
        <end position="42"/>
    </location>
</feature>
<gene>
    <name evidence="4" type="ORF">P5G52_01645</name>
</gene>
<feature type="compositionally biased region" description="Low complexity" evidence="1">
    <location>
        <begin position="66"/>
        <end position="79"/>
    </location>
</feature>
<sequence length="318" mass="31911">MDRTGLRHRAGHRRLRAAITVGAPFAVGILLIAAAADGSLLAPGARSTIAPTTAASHAPARQVGHAAPASPTASASPTTGVIPEPPTAEPSPAQCIDPISKGPGLKLPDPGRAALLIGDSQSGGAAGVPAQRTWTQAGLRGAGYDVRFVGAGGTGFVATTSSATNYPSALTQGQWTLPCTDPALIVIQGGGNDATQGATDAQITGGADAVVSTLTRTYPSSVIVMIGTLARGAAAGGGRRTAVDGVLGAYALGHHLAFISAGDWLTRYQASSQLADGVHLTQAGHDHLAGVLGTQLNELQLTQTDLARAQQTRPNAER</sequence>
<dbReference type="InterPro" id="IPR036514">
    <property type="entry name" value="SGNH_hydro_sf"/>
</dbReference>
<keyword evidence="4" id="KW-0378">Hydrolase</keyword>
<dbReference type="GO" id="GO:0016787">
    <property type="term" value="F:hydrolase activity"/>
    <property type="evidence" value="ECO:0007669"/>
    <property type="project" value="UniProtKB-KW"/>
</dbReference>
<proteinExistence type="predicted"/>
<feature type="region of interest" description="Disordered" evidence="1">
    <location>
        <begin position="110"/>
        <end position="129"/>
    </location>
</feature>
<keyword evidence="2" id="KW-0472">Membrane</keyword>
<dbReference type="EMBL" id="JAROCG010000001">
    <property type="protein sequence ID" value="MDN4609560.1"/>
    <property type="molecule type" value="Genomic_DNA"/>
</dbReference>
<feature type="region of interest" description="Disordered" evidence="1">
    <location>
        <begin position="52"/>
        <end position="104"/>
    </location>
</feature>
<dbReference type="SUPFAM" id="SSF52266">
    <property type="entry name" value="SGNH hydrolase"/>
    <property type="match status" value="1"/>
</dbReference>
<reference evidence="4" key="1">
    <citation type="submission" date="2023-06" db="EMBL/GenBank/DDBJ databases">
        <title>MT1 and MT2 Draft Genomes of Novel Species.</title>
        <authorList>
            <person name="Venkateswaran K."/>
        </authorList>
    </citation>
    <scope>NUCLEOTIDE SEQUENCE</scope>
    <source>
        <strain evidence="4">IIF3SC-B10</strain>
    </source>
</reference>
<name>A0ABT8JWL0_9MICC</name>
<evidence type="ECO:0000256" key="1">
    <source>
        <dbReference type="SAM" id="MobiDB-lite"/>
    </source>
</evidence>
<dbReference type="InterPro" id="IPR013830">
    <property type="entry name" value="SGNH_hydro"/>
</dbReference>
<organism evidence="4 5">
    <name type="scientific">Arthrobacter burdickii</name>
    <dbReference type="NCBI Taxonomy" id="3035920"/>
    <lineage>
        <taxon>Bacteria</taxon>
        <taxon>Bacillati</taxon>
        <taxon>Actinomycetota</taxon>
        <taxon>Actinomycetes</taxon>
        <taxon>Micrococcales</taxon>
        <taxon>Micrococcaceae</taxon>
        <taxon>Arthrobacter</taxon>
    </lineage>
</organism>
<dbReference type="Proteomes" id="UP001174209">
    <property type="component" value="Unassembled WGS sequence"/>
</dbReference>
<dbReference type="Pfam" id="PF13472">
    <property type="entry name" value="Lipase_GDSL_2"/>
    <property type="match status" value="1"/>
</dbReference>
<keyword evidence="2" id="KW-1133">Transmembrane helix</keyword>
<dbReference type="CDD" id="cd00229">
    <property type="entry name" value="SGNH_hydrolase"/>
    <property type="match status" value="1"/>
</dbReference>
<evidence type="ECO:0000259" key="3">
    <source>
        <dbReference type="Pfam" id="PF13472"/>
    </source>
</evidence>
<feature type="domain" description="SGNH hydrolase-type esterase" evidence="3">
    <location>
        <begin position="116"/>
        <end position="286"/>
    </location>
</feature>